<dbReference type="AlphaFoldDB" id="A0A1J5PC70"/>
<feature type="compositionally biased region" description="Basic and acidic residues" evidence="1">
    <location>
        <begin position="1"/>
        <end position="12"/>
    </location>
</feature>
<accession>A0A1J5PC70</accession>
<reference evidence="2" key="1">
    <citation type="submission" date="2016-10" db="EMBL/GenBank/DDBJ databases">
        <title>Sequence of Gallionella enrichment culture.</title>
        <authorList>
            <person name="Poehlein A."/>
            <person name="Muehling M."/>
            <person name="Daniel R."/>
        </authorList>
    </citation>
    <scope>NUCLEOTIDE SEQUENCE</scope>
</reference>
<name>A0A1J5PC70_9ZZZZ</name>
<sequence>MPRGVFDLDRQEGPCPDMQGYPVDSDPALAERGFQRRREMQSRRRRRDSAFAGGEHGLIVGGVALIGRTPGGDIGWQRRAAEIGDGGIERGPVKGKRQRDLTILALVLHLGVEMAEKAHPALIAKANHVTR</sequence>
<comment type="caution">
    <text evidence="2">The sequence shown here is derived from an EMBL/GenBank/DDBJ whole genome shotgun (WGS) entry which is preliminary data.</text>
</comment>
<evidence type="ECO:0000313" key="2">
    <source>
        <dbReference type="EMBL" id="OIQ68344.1"/>
    </source>
</evidence>
<dbReference type="EMBL" id="MLJW01005365">
    <property type="protein sequence ID" value="OIQ68344.1"/>
    <property type="molecule type" value="Genomic_DNA"/>
</dbReference>
<protein>
    <submittedName>
        <fullName evidence="2">Uncharacterized protein</fullName>
    </submittedName>
</protein>
<proteinExistence type="predicted"/>
<gene>
    <name evidence="2" type="ORF">GALL_500670</name>
</gene>
<feature type="region of interest" description="Disordered" evidence="1">
    <location>
        <begin position="1"/>
        <end position="27"/>
    </location>
</feature>
<evidence type="ECO:0000256" key="1">
    <source>
        <dbReference type="SAM" id="MobiDB-lite"/>
    </source>
</evidence>
<organism evidence="2">
    <name type="scientific">mine drainage metagenome</name>
    <dbReference type="NCBI Taxonomy" id="410659"/>
    <lineage>
        <taxon>unclassified sequences</taxon>
        <taxon>metagenomes</taxon>
        <taxon>ecological metagenomes</taxon>
    </lineage>
</organism>